<protein>
    <submittedName>
        <fullName evidence="1">Uncharacterized protein</fullName>
    </submittedName>
</protein>
<accession>A0AA92BZ61</accession>
<dbReference type="AlphaFoldDB" id="A0AA92BZ61"/>
<evidence type="ECO:0000313" key="1">
    <source>
        <dbReference type="EMBL" id="PVE50175.1"/>
    </source>
</evidence>
<dbReference type="EMBL" id="QDFR01000013">
    <property type="protein sequence ID" value="PVE50175.1"/>
    <property type="molecule type" value="Genomic_DNA"/>
</dbReference>
<gene>
    <name evidence="1" type="ORF">DC430_22605</name>
</gene>
<evidence type="ECO:0000313" key="2">
    <source>
        <dbReference type="Proteomes" id="UP000244335"/>
    </source>
</evidence>
<sequence length="126" mass="14521">MAYPFEDIIISHFAYPRQQKDQAAVWIWVYQADVGSMLNYSRILRSFMFHLELANGIYRFDHQTCSGRSAGLCGFALFISQKQMAAVAETIVGDRNEKEADRFLRLEDLDRYSIAAILNSPVLHLR</sequence>
<proteinExistence type="predicted"/>
<dbReference type="Proteomes" id="UP000244335">
    <property type="component" value="Unassembled WGS sequence"/>
</dbReference>
<name>A0AA92BZ61_RHIRH</name>
<organism evidence="1 2">
    <name type="scientific">Rhizobium rhizogenes</name>
    <name type="common">Agrobacterium rhizogenes</name>
    <dbReference type="NCBI Taxonomy" id="359"/>
    <lineage>
        <taxon>Bacteria</taxon>
        <taxon>Pseudomonadati</taxon>
        <taxon>Pseudomonadota</taxon>
        <taxon>Alphaproteobacteria</taxon>
        <taxon>Hyphomicrobiales</taxon>
        <taxon>Rhizobiaceae</taxon>
        <taxon>Rhizobium/Agrobacterium group</taxon>
        <taxon>Rhizobium</taxon>
    </lineage>
</organism>
<comment type="caution">
    <text evidence="1">The sequence shown here is derived from an EMBL/GenBank/DDBJ whole genome shotgun (WGS) entry which is preliminary data.</text>
</comment>
<reference evidence="1 2" key="1">
    <citation type="submission" date="2018-04" db="EMBL/GenBank/DDBJ databases">
        <authorList>
            <person name="Hagen T."/>
        </authorList>
    </citation>
    <scope>NUCLEOTIDE SEQUENCE [LARGE SCALE GENOMIC DNA]</scope>
    <source>
        <strain evidence="1 2">TPD7009</strain>
    </source>
</reference>